<dbReference type="OrthoDB" id="7480986at2759"/>
<proteinExistence type="predicted"/>
<dbReference type="SMART" id="SM00596">
    <property type="entry name" value="PRE_C2HC"/>
    <property type="match status" value="1"/>
</dbReference>
<gene>
    <name evidence="2" type="ORF">X975_19284</name>
</gene>
<dbReference type="Proteomes" id="UP000054359">
    <property type="component" value="Unassembled WGS sequence"/>
</dbReference>
<organism evidence="2 3">
    <name type="scientific">Stegodyphus mimosarum</name>
    <name type="common">African social velvet spider</name>
    <dbReference type="NCBI Taxonomy" id="407821"/>
    <lineage>
        <taxon>Eukaryota</taxon>
        <taxon>Metazoa</taxon>
        <taxon>Ecdysozoa</taxon>
        <taxon>Arthropoda</taxon>
        <taxon>Chelicerata</taxon>
        <taxon>Arachnida</taxon>
        <taxon>Araneae</taxon>
        <taxon>Araneomorphae</taxon>
        <taxon>Entelegynae</taxon>
        <taxon>Eresoidea</taxon>
        <taxon>Eresidae</taxon>
        <taxon>Stegodyphus</taxon>
    </lineage>
</organism>
<evidence type="ECO:0000259" key="1">
    <source>
        <dbReference type="SMART" id="SM00596"/>
    </source>
</evidence>
<reference evidence="2 3" key="1">
    <citation type="submission" date="2013-11" db="EMBL/GenBank/DDBJ databases">
        <title>Genome sequencing of Stegodyphus mimosarum.</title>
        <authorList>
            <person name="Bechsgaard J."/>
        </authorList>
    </citation>
    <scope>NUCLEOTIDE SEQUENCE [LARGE SCALE GENOMIC DNA]</scope>
</reference>
<name>A0A087TI61_STEMI</name>
<evidence type="ECO:0000313" key="3">
    <source>
        <dbReference type="Proteomes" id="UP000054359"/>
    </source>
</evidence>
<accession>A0A087TI61</accession>
<sequence>MDHDGFILPKKSLRRSKLIKCNAKIPVSNKFQNLSVNDNVMDTDVNVSNDDVKVLEVVTLKVRSIMANPILKNFNFLKQMHADNEDVNSAGKVSGEFLKIFPKTEEDHRVISRYLDDKKVDHYLITKMILLKSLYADCLLTVDKIKDELVNLGFQVRKVAQMHRLRTRAPMPLFQIQLENIAGSEKIYELKYFMLFFVEVSEYKVSGDVVQCHNCQYSLILIPILSNVNLARAVLNAPAHIELIILLQKGCNCGETGHTANYRGCLKFPKLNKPTVKNPSNLREKPPGLNENVKTDCQVKPGTSYASVLRNDSKATIGKKSDTLVTVKNVIENSDSGPSAFPEIFKLVKEISSIFKNCSISAILQKVVAKLPELKTTENQIDKLFILFNRFEEIFMGSPNHHNDTGTVIYNLVNSMAGLRIATPKTSTRYTAGSTGIIDFFLLRNTSFPLDVAVHDELSSDYYPAVRLLLDISSYTTTDKRAFTTDWRKYVKALNNIQYALPTVQTGNGIDSLVKRFTE</sequence>
<dbReference type="Pfam" id="PF07530">
    <property type="entry name" value="PRE_C2HC"/>
    <property type="match status" value="1"/>
</dbReference>
<dbReference type="InterPro" id="IPR006579">
    <property type="entry name" value="Pre_C2HC_dom"/>
</dbReference>
<protein>
    <recommendedName>
        <fullName evidence="1">Pre-C2HC domain-containing protein</fullName>
    </recommendedName>
</protein>
<dbReference type="EMBL" id="KK115327">
    <property type="protein sequence ID" value="KFM64800.1"/>
    <property type="molecule type" value="Genomic_DNA"/>
</dbReference>
<dbReference type="AlphaFoldDB" id="A0A087TI61"/>
<feature type="domain" description="Pre-C2HC" evidence="1">
    <location>
        <begin position="142"/>
        <end position="210"/>
    </location>
</feature>
<keyword evidence="3" id="KW-1185">Reference proteome</keyword>
<feature type="non-terminal residue" evidence="2">
    <location>
        <position position="519"/>
    </location>
</feature>
<evidence type="ECO:0000313" key="2">
    <source>
        <dbReference type="EMBL" id="KFM64800.1"/>
    </source>
</evidence>